<protein>
    <recommendedName>
        <fullName evidence="4">DUF2238 domain-containing protein</fullName>
    </recommendedName>
</protein>
<dbReference type="Proteomes" id="UP000178880">
    <property type="component" value="Unassembled WGS sequence"/>
</dbReference>
<feature type="transmembrane region" description="Helical" evidence="1">
    <location>
        <begin position="64"/>
        <end position="84"/>
    </location>
</feature>
<proteinExistence type="predicted"/>
<evidence type="ECO:0000256" key="1">
    <source>
        <dbReference type="SAM" id="Phobius"/>
    </source>
</evidence>
<keyword evidence="1" id="KW-1133">Transmembrane helix</keyword>
<sequence length="138" mass="15719">MRLLLIISFVLVAIFHVVGLQFDWYYTVPWLDIPMHMMGGAWVALFFWHVASLWSHSFLAEKKWLVVAAGLGVVAVVGIGWEIFELFMDVVVLRQYGLLNAPGQVHYDTLTDLTNDLVGAGVALWMLERRNTKRSLVE</sequence>
<accession>A0A1G2CIZ5</accession>
<evidence type="ECO:0008006" key="4">
    <source>
        <dbReference type="Google" id="ProtNLM"/>
    </source>
</evidence>
<comment type="caution">
    <text evidence="2">The sequence shown here is derived from an EMBL/GenBank/DDBJ whole genome shotgun (WGS) entry which is preliminary data.</text>
</comment>
<name>A0A1G2CIZ5_9BACT</name>
<dbReference type="STRING" id="1798650.A2945_03460"/>
<evidence type="ECO:0000313" key="2">
    <source>
        <dbReference type="EMBL" id="OGZ00378.1"/>
    </source>
</evidence>
<feature type="transmembrane region" description="Helical" evidence="1">
    <location>
        <begin position="35"/>
        <end position="52"/>
    </location>
</feature>
<dbReference type="AlphaFoldDB" id="A0A1G2CIZ5"/>
<evidence type="ECO:0000313" key="3">
    <source>
        <dbReference type="Proteomes" id="UP000178880"/>
    </source>
</evidence>
<dbReference type="EMBL" id="MHLA01000001">
    <property type="protein sequence ID" value="OGZ00378.1"/>
    <property type="molecule type" value="Genomic_DNA"/>
</dbReference>
<reference evidence="2 3" key="1">
    <citation type="journal article" date="2016" name="Nat. Commun.">
        <title>Thousands of microbial genomes shed light on interconnected biogeochemical processes in an aquifer system.</title>
        <authorList>
            <person name="Anantharaman K."/>
            <person name="Brown C.T."/>
            <person name="Hug L.A."/>
            <person name="Sharon I."/>
            <person name="Castelle C.J."/>
            <person name="Probst A.J."/>
            <person name="Thomas B.C."/>
            <person name="Singh A."/>
            <person name="Wilkins M.J."/>
            <person name="Karaoz U."/>
            <person name="Brodie E.L."/>
            <person name="Williams K.H."/>
            <person name="Hubbard S.S."/>
            <person name="Banfield J.F."/>
        </authorList>
    </citation>
    <scope>NUCLEOTIDE SEQUENCE [LARGE SCALE GENOMIC DNA]</scope>
</reference>
<keyword evidence="1" id="KW-0472">Membrane</keyword>
<dbReference type="InterPro" id="IPR014509">
    <property type="entry name" value="YjdF-like"/>
</dbReference>
<dbReference type="Pfam" id="PF09997">
    <property type="entry name" value="DUF2238"/>
    <property type="match status" value="1"/>
</dbReference>
<gene>
    <name evidence="2" type="ORF">A2945_03460</name>
</gene>
<keyword evidence="1" id="KW-0812">Transmembrane</keyword>
<organism evidence="2 3">
    <name type="scientific">Candidatus Liptonbacteria bacterium RIFCSPLOWO2_01_FULL_52_25</name>
    <dbReference type="NCBI Taxonomy" id="1798650"/>
    <lineage>
        <taxon>Bacteria</taxon>
        <taxon>Candidatus Liptoniibacteriota</taxon>
    </lineage>
</organism>